<dbReference type="AlphaFoldDB" id="A0ABD6APR5"/>
<protein>
    <submittedName>
        <fullName evidence="2">Ester cyclase</fullName>
    </submittedName>
</protein>
<accession>A0ABD6APR5</accession>
<gene>
    <name evidence="2" type="ORF">ACFSBT_00910</name>
</gene>
<dbReference type="RefSeq" id="WP_250871818.1">
    <property type="nucleotide sequence ID" value="NZ_JALXFV010000001.1"/>
</dbReference>
<dbReference type="Gene3D" id="3.10.450.50">
    <property type="match status" value="1"/>
</dbReference>
<evidence type="ECO:0000256" key="1">
    <source>
        <dbReference type="SAM" id="MobiDB-lite"/>
    </source>
</evidence>
<proteinExistence type="predicted"/>
<dbReference type="EMBL" id="JBHUDC010000001">
    <property type="protein sequence ID" value="MFD1511836.1"/>
    <property type="molecule type" value="Genomic_DNA"/>
</dbReference>
<reference evidence="2 3" key="1">
    <citation type="journal article" date="2019" name="Int. J. Syst. Evol. Microbiol.">
        <title>The Global Catalogue of Microorganisms (GCM) 10K type strain sequencing project: providing services to taxonomists for standard genome sequencing and annotation.</title>
        <authorList>
            <consortium name="The Broad Institute Genomics Platform"/>
            <consortium name="The Broad Institute Genome Sequencing Center for Infectious Disease"/>
            <person name="Wu L."/>
            <person name="Ma J."/>
        </authorList>
    </citation>
    <scope>NUCLEOTIDE SEQUENCE [LARGE SCALE GENOMIC DNA]</scope>
    <source>
        <strain evidence="2 3">CGMCC 1.12563</strain>
    </source>
</reference>
<dbReference type="InterPro" id="IPR009959">
    <property type="entry name" value="Cyclase_SnoaL-like"/>
</dbReference>
<dbReference type="PANTHER" id="PTHR38436">
    <property type="entry name" value="POLYKETIDE CYCLASE SNOAL-LIKE DOMAIN"/>
    <property type="match status" value="1"/>
</dbReference>
<evidence type="ECO:0000313" key="2">
    <source>
        <dbReference type="EMBL" id="MFD1511836.1"/>
    </source>
</evidence>
<dbReference type="InterPro" id="IPR032710">
    <property type="entry name" value="NTF2-like_dom_sf"/>
</dbReference>
<dbReference type="PANTHER" id="PTHR38436:SF1">
    <property type="entry name" value="ESTER CYCLASE"/>
    <property type="match status" value="1"/>
</dbReference>
<dbReference type="Pfam" id="PF07366">
    <property type="entry name" value="SnoaL"/>
    <property type="match status" value="1"/>
</dbReference>
<dbReference type="Proteomes" id="UP001597187">
    <property type="component" value="Unassembled WGS sequence"/>
</dbReference>
<keyword evidence="3" id="KW-1185">Reference proteome</keyword>
<name>A0ABD6APR5_9EURY</name>
<organism evidence="2 3">
    <name type="scientific">Halomarina rubra</name>
    <dbReference type="NCBI Taxonomy" id="2071873"/>
    <lineage>
        <taxon>Archaea</taxon>
        <taxon>Methanobacteriati</taxon>
        <taxon>Methanobacteriota</taxon>
        <taxon>Stenosarchaea group</taxon>
        <taxon>Halobacteria</taxon>
        <taxon>Halobacteriales</taxon>
        <taxon>Natronomonadaceae</taxon>
        <taxon>Halomarina</taxon>
    </lineage>
</organism>
<feature type="region of interest" description="Disordered" evidence="1">
    <location>
        <begin position="1"/>
        <end position="26"/>
    </location>
</feature>
<evidence type="ECO:0000313" key="3">
    <source>
        <dbReference type="Proteomes" id="UP001597187"/>
    </source>
</evidence>
<dbReference type="SUPFAM" id="SSF54427">
    <property type="entry name" value="NTF2-like"/>
    <property type="match status" value="1"/>
</dbReference>
<comment type="caution">
    <text evidence="2">The sequence shown here is derived from an EMBL/GenBank/DDBJ whole genome shotgun (WGS) entry which is preliminary data.</text>
</comment>
<sequence length="170" mass="18886">MSHCADGDPPVPADAGSDTGSDARPDIERVSRRDFEEVWHEQDPSVIPDLYHADYRGHGFPLLGTVSRTGYRRVSGLFLRAFPDIRFDIHRLDSATGRVETDWTFEATHSGWVGPLPPSGARISVDGWGRHRYEGDRVAETWLDLDWADLAGQLGRGYLAAAREKVGTLV</sequence>